<evidence type="ECO:0000313" key="1">
    <source>
        <dbReference type="EMBL" id="CAB4947429.1"/>
    </source>
</evidence>
<name>A0A6J7JXL6_9ZZZZ</name>
<dbReference type="EMBL" id="CAFBND010000060">
    <property type="protein sequence ID" value="CAB4947429.1"/>
    <property type="molecule type" value="Genomic_DNA"/>
</dbReference>
<gene>
    <name evidence="1" type="ORF">UFOPK3752_01443</name>
</gene>
<protein>
    <submittedName>
        <fullName evidence="1">Unannotated protein</fullName>
    </submittedName>
</protein>
<dbReference type="AlphaFoldDB" id="A0A6J7JXL6"/>
<accession>A0A6J7JXL6</accession>
<proteinExistence type="predicted"/>
<sequence length="394" mass="40926">MALLGDVLDDRLDGLLGVAEAAQRTRDGLVDDLHRSAADELLELHEGEVRLDPGGVAIHHEADGAGGRQHGGLCVAPPVLRPHLVAVFPGLVRKLEDIAVQACDRTNGVGSRRVLAHDALVGIGIAGVALVSAHDASDLRGALVGRTGHQARDGSSQCASTITVIGQARGHEQCTQVGESDPELAVLARGVGDRLRREVREADGDIHRGDDQLDGLGEIDGVEGVVILEELEQVQTREVARGVVQAHVLRARVGRGDASGLGVGVPVIDGVVVLDAGIGALPRGLADLLEQSAGIDGLDDLVRGTGTEAELTAILDGAHEVVGDTHRVVGVLVLDARDVLTAKVHVKSCVAEDANLALLGGLGLDELLDVRVVDVENDHLRRATSGTTGLDRAR</sequence>
<organism evidence="1">
    <name type="scientific">freshwater metagenome</name>
    <dbReference type="NCBI Taxonomy" id="449393"/>
    <lineage>
        <taxon>unclassified sequences</taxon>
        <taxon>metagenomes</taxon>
        <taxon>ecological metagenomes</taxon>
    </lineage>
</organism>
<reference evidence="1" key="1">
    <citation type="submission" date="2020-05" db="EMBL/GenBank/DDBJ databases">
        <authorList>
            <person name="Chiriac C."/>
            <person name="Salcher M."/>
            <person name="Ghai R."/>
            <person name="Kavagutti S V."/>
        </authorList>
    </citation>
    <scope>NUCLEOTIDE SEQUENCE</scope>
</reference>